<proteinExistence type="predicted"/>
<reference evidence="1 2" key="1">
    <citation type="submission" date="2023-07" db="EMBL/GenBank/DDBJ databases">
        <title>Genomic Encyclopedia of Type Strains, Phase IV (KMG-IV): sequencing the most valuable type-strain genomes for metagenomic binning, comparative biology and taxonomic classification.</title>
        <authorList>
            <person name="Goeker M."/>
        </authorList>
    </citation>
    <scope>NUCLEOTIDE SEQUENCE [LARGE SCALE GENOMIC DNA]</scope>
    <source>
        <strain evidence="1 2">DSM 19922</strain>
    </source>
</reference>
<name>A0ABU0MPG1_9PROT</name>
<protein>
    <submittedName>
        <fullName evidence="1">Uncharacterized protein</fullName>
    </submittedName>
</protein>
<dbReference type="Proteomes" id="UP001244552">
    <property type="component" value="Unassembled WGS sequence"/>
</dbReference>
<evidence type="ECO:0000313" key="2">
    <source>
        <dbReference type="Proteomes" id="UP001244552"/>
    </source>
</evidence>
<sequence>MDGFPRTRAEEEAVDLAGLRDRSGAFLHAVVTVAGKDCRLYPELKWSVKALRDALADLESDIDGLIASRTSFPAAAE</sequence>
<dbReference type="EMBL" id="JAUSVU010000017">
    <property type="protein sequence ID" value="MDQ0535362.1"/>
    <property type="molecule type" value="Genomic_DNA"/>
</dbReference>
<evidence type="ECO:0000313" key="1">
    <source>
        <dbReference type="EMBL" id="MDQ0535362.1"/>
    </source>
</evidence>
<keyword evidence="2" id="KW-1185">Reference proteome</keyword>
<comment type="caution">
    <text evidence="1">The sequence shown here is derived from an EMBL/GenBank/DDBJ whole genome shotgun (WGS) entry which is preliminary data.</text>
</comment>
<gene>
    <name evidence="1" type="ORF">QO018_004240</name>
</gene>
<dbReference type="RefSeq" id="WP_209985852.1">
    <property type="nucleotide sequence ID" value="NZ_JAGINO010000017.1"/>
</dbReference>
<accession>A0ABU0MPG1</accession>
<organism evidence="1 2">
    <name type="scientific">Azospirillum picis</name>
    <dbReference type="NCBI Taxonomy" id="488438"/>
    <lineage>
        <taxon>Bacteria</taxon>
        <taxon>Pseudomonadati</taxon>
        <taxon>Pseudomonadota</taxon>
        <taxon>Alphaproteobacteria</taxon>
        <taxon>Rhodospirillales</taxon>
        <taxon>Azospirillaceae</taxon>
        <taxon>Azospirillum</taxon>
    </lineage>
</organism>